<dbReference type="AlphaFoldDB" id="A0A2H1JEK1"/>
<evidence type="ECO:0000313" key="1">
    <source>
        <dbReference type="EMBL" id="SMX85916.1"/>
    </source>
</evidence>
<name>A0A2H1JEK1_BRELN</name>
<dbReference type="InterPro" id="IPR046237">
    <property type="entry name" value="DUF6270"/>
</dbReference>
<organism evidence="1 2">
    <name type="scientific">Brevibacterium linens ATCC 9172</name>
    <dbReference type="NCBI Taxonomy" id="1255617"/>
    <lineage>
        <taxon>Bacteria</taxon>
        <taxon>Bacillati</taxon>
        <taxon>Actinomycetota</taxon>
        <taxon>Actinomycetes</taxon>
        <taxon>Micrococcales</taxon>
        <taxon>Brevibacteriaceae</taxon>
        <taxon>Brevibacterium</taxon>
    </lineage>
</organism>
<dbReference type="Pfam" id="PF19786">
    <property type="entry name" value="DUF6270"/>
    <property type="match status" value="2"/>
</dbReference>
<protein>
    <submittedName>
        <fullName evidence="1">Uncharacterized protein</fullName>
    </submittedName>
</protein>
<dbReference type="EMBL" id="FXYY01000011">
    <property type="protein sequence ID" value="SMX85916.1"/>
    <property type="molecule type" value="Genomic_DNA"/>
</dbReference>
<evidence type="ECO:0000313" key="2">
    <source>
        <dbReference type="Proteomes" id="UP000234641"/>
    </source>
</evidence>
<reference evidence="1 2" key="1">
    <citation type="submission" date="2017-03" db="EMBL/GenBank/DDBJ databases">
        <authorList>
            <person name="Afonso C.L."/>
            <person name="Miller P.J."/>
            <person name="Scott M.A."/>
            <person name="Spackman E."/>
            <person name="Goraichik I."/>
            <person name="Dimitrov K.M."/>
            <person name="Suarez D.L."/>
            <person name="Swayne D.E."/>
        </authorList>
    </citation>
    <scope>NUCLEOTIDE SEQUENCE [LARGE SCALE GENOMIC DNA]</scope>
    <source>
        <strain evidence="1 2">ATCC 9172</strain>
    </source>
</reference>
<proteinExistence type="predicted"/>
<gene>
    <name evidence="1" type="ORF">BLIN9172_02071</name>
</gene>
<sequence>MKVAIFGSCVSRDSAEFMPEAEVVVYVARHSVSSLESPHGADEIDLSELSSTFQSRMVTSDLNGSGFERIATEANDLDVVLLDLVDERRGFWQFTDGTSMTNSIEIEFCGAARAASRGGARLVEFGTDEHFFTWKSGYIKLIDGLKGAGLWEKTILLDIEWAGAVDGAQHPQSDSLAKLGRRWRRLQRGSREMSRSLSRGEGVAEALTNLRQVRPTEAEEYADRAAAANADYVRYREFARSMVSSTITRTSDQVRISKDHKWGPQPFHYRDEDYRSIVQSIRDLVENQDTSSTNDK</sequence>
<dbReference type="RefSeq" id="WP_101555008.1">
    <property type="nucleotide sequence ID" value="NZ_FXYY01000011.1"/>
</dbReference>
<dbReference type="Proteomes" id="UP000234641">
    <property type="component" value="Unassembled WGS sequence"/>
</dbReference>
<accession>A0A2H1JEK1</accession>